<feature type="compositionally biased region" description="Basic and acidic residues" evidence="1">
    <location>
        <begin position="282"/>
        <end position="291"/>
    </location>
</feature>
<dbReference type="EnsemblPlants" id="OGLUM06G02100.1">
    <property type="protein sequence ID" value="OGLUM06G02100.1"/>
    <property type="gene ID" value="OGLUM06G02100"/>
</dbReference>
<name>A0A0E0A4L0_9ORYZ</name>
<reference evidence="3" key="2">
    <citation type="submission" date="2018-05" db="EMBL/GenBank/DDBJ databases">
        <title>OgluRS3 (Oryza glumaepatula Reference Sequence Version 3).</title>
        <authorList>
            <person name="Zhang J."/>
            <person name="Kudrna D."/>
            <person name="Lee S."/>
            <person name="Talag J."/>
            <person name="Welchert J."/>
            <person name="Wing R.A."/>
        </authorList>
    </citation>
    <scope>NUCLEOTIDE SEQUENCE [LARGE SCALE GENOMIC DNA]</scope>
</reference>
<keyword evidence="4" id="KW-1185">Reference proteome</keyword>
<proteinExistence type="predicted"/>
<evidence type="ECO:0000313" key="4">
    <source>
        <dbReference type="Proteomes" id="UP000026961"/>
    </source>
</evidence>
<keyword evidence="2" id="KW-0732">Signal</keyword>
<evidence type="ECO:0000313" key="3">
    <source>
        <dbReference type="EnsemblPlants" id="OGLUM06G02100.1"/>
    </source>
</evidence>
<feature type="region of interest" description="Disordered" evidence="1">
    <location>
        <begin position="69"/>
        <end position="124"/>
    </location>
</feature>
<feature type="compositionally biased region" description="Low complexity" evidence="1">
    <location>
        <begin position="78"/>
        <end position="93"/>
    </location>
</feature>
<feature type="chain" id="PRO_5002353351" evidence="2">
    <location>
        <begin position="40"/>
        <end position="291"/>
    </location>
</feature>
<protein>
    <submittedName>
        <fullName evidence="3">Uncharacterized protein</fullName>
    </submittedName>
</protein>
<feature type="compositionally biased region" description="Acidic residues" evidence="1">
    <location>
        <begin position="210"/>
        <end position="224"/>
    </location>
</feature>
<dbReference type="Gramene" id="OGLUM06G02100.1">
    <property type="protein sequence ID" value="OGLUM06G02100.1"/>
    <property type="gene ID" value="OGLUM06G02100"/>
</dbReference>
<dbReference type="AlphaFoldDB" id="A0A0E0A4L0"/>
<sequence>MAAARPRRLAIVGGRGERRRRRPNMLLVILALAVTGAVSDGSRVTGPHLHQLHRRRGTCPAAAPSTCAVHHRRGGRGSSSPLSRGSSWIVRTGGSRRRGVSENGSGTMATTEEEAGSRRDLGGSSAMVPQFQRFSEVERVSCERIASFLTCADSRSTGNHVEEIDRRGGFGEEWFLVAIELRLCYVAELGEGVRRVVRRVVAFSRGEAVGEGDGDDVDDVEGGEGEGAPDCHLAGGEDDGHSGEGDEEERHVAVEVHLVNGDPARAESSEKPAARTTATATRETRRKDASR</sequence>
<evidence type="ECO:0000256" key="2">
    <source>
        <dbReference type="SAM" id="SignalP"/>
    </source>
</evidence>
<organism evidence="3">
    <name type="scientific">Oryza glumipatula</name>
    <dbReference type="NCBI Taxonomy" id="40148"/>
    <lineage>
        <taxon>Eukaryota</taxon>
        <taxon>Viridiplantae</taxon>
        <taxon>Streptophyta</taxon>
        <taxon>Embryophyta</taxon>
        <taxon>Tracheophyta</taxon>
        <taxon>Spermatophyta</taxon>
        <taxon>Magnoliopsida</taxon>
        <taxon>Liliopsida</taxon>
        <taxon>Poales</taxon>
        <taxon>Poaceae</taxon>
        <taxon>BOP clade</taxon>
        <taxon>Oryzoideae</taxon>
        <taxon>Oryzeae</taxon>
        <taxon>Oryzinae</taxon>
        <taxon>Oryza</taxon>
    </lineage>
</organism>
<accession>A0A0E0A4L0</accession>
<dbReference type="HOGENOM" id="CLU_957714_0_0_1"/>
<feature type="region of interest" description="Disordered" evidence="1">
    <location>
        <begin position="208"/>
        <end position="291"/>
    </location>
</feature>
<evidence type="ECO:0000256" key="1">
    <source>
        <dbReference type="SAM" id="MobiDB-lite"/>
    </source>
</evidence>
<reference evidence="3" key="1">
    <citation type="submission" date="2015-04" db="UniProtKB">
        <authorList>
            <consortium name="EnsemblPlants"/>
        </authorList>
    </citation>
    <scope>IDENTIFICATION</scope>
</reference>
<feature type="compositionally biased region" description="Basic and acidic residues" evidence="1">
    <location>
        <begin position="264"/>
        <end position="273"/>
    </location>
</feature>
<feature type="compositionally biased region" description="Basic and acidic residues" evidence="1">
    <location>
        <begin position="238"/>
        <end position="254"/>
    </location>
</feature>
<feature type="signal peptide" evidence="2">
    <location>
        <begin position="1"/>
        <end position="39"/>
    </location>
</feature>
<dbReference type="Proteomes" id="UP000026961">
    <property type="component" value="Chromosome 6"/>
</dbReference>